<evidence type="ECO:0000313" key="4">
    <source>
        <dbReference type="Proteomes" id="UP001460270"/>
    </source>
</evidence>
<accession>A0AAW0PIV4</accession>
<sequence>MEDHDYAGERVDSEKVAPTDDNVEFDEMIPLEKSVNLDHTPIKAPNPKKKKREKPSDETAMESILKAVTEMKAALDRQSEKLDTQTEFLRKFETRVEANTVAIKENNDNIVLLQQKVNELQKENKCLKEEVADVARYKRRWNLRLNGLPEKMEKTSGSVLSGGNPATSNNTPRSTIMQFVSRVVRDEVWKRSKDANVCKEMHIHFKEDFSREDRAARAKLWPLVQDARRRGQRAFLKEGYALINNQRVDPE</sequence>
<feature type="coiled-coil region" evidence="1">
    <location>
        <begin position="103"/>
        <end position="137"/>
    </location>
</feature>
<reference evidence="4" key="1">
    <citation type="submission" date="2024-04" db="EMBL/GenBank/DDBJ databases">
        <title>Salinicola lusitanus LLJ914,a marine bacterium isolated from the Okinawa Trough.</title>
        <authorList>
            <person name="Li J."/>
        </authorList>
    </citation>
    <scope>NUCLEOTIDE SEQUENCE [LARGE SCALE GENOMIC DNA]</scope>
</reference>
<dbReference type="AlphaFoldDB" id="A0AAW0PIV4"/>
<dbReference type="Proteomes" id="UP001460270">
    <property type="component" value="Unassembled WGS sequence"/>
</dbReference>
<feature type="compositionally biased region" description="Basic and acidic residues" evidence="2">
    <location>
        <begin position="1"/>
        <end position="18"/>
    </location>
</feature>
<protein>
    <submittedName>
        <fullName evidence="3">Uncharacterized protein</fullName>
    </submittedName>
</protein>
<dbReference type="EMBL" id="JBBPFD010000005">
    <property type="protein sequence ID" value="KAK7925392.1"/>
    <property type="molecule type" value="Genomic_DNA"/>
</dbReference>
<name>A0AAW0PIV4_9GOBI</name>
<keyword evidence="1" id="KW-0175">Coiled coil</keyword>
<evidence type="ECO:0000313" key="3">
    <source>
        <dbReference type="EMBL" id="KAK7925392.1"/>
    </source>
</evidence>
<organism evidence="3 4">
    <name type="scientific">Mugilogobius chulae</name>
    <name type="common">yellowstripe goby</name>
    <dbReference type="NCBI Taxonomy" id="88201"/>
    <lineage>
        <taxon>Eukaryota</taxon>
        <taxon>Metazoa</taxon>
        <taxon>Chordata</taxon>
        <taxon>Craniata</taxon>
        <taxon>Vertebrata</taxon>
        <taxon>Euteleostomi</taxon>
        <taxon>Actinopterygii</taxon>
        <taxon>Neopterygii</taxon>
        <taxon>Teleostei</taxon>
        <taxon>Neoteleostei</taxon>
        <taxon>Acanthomorphata</taxon>
        <taxon>Gobiaria</taxon>
        <taxon>Gobiiformes</taxon>
        <taxon>Gobioidei</taxon>
        <taxon>Gobiidae</taxon>
        <taxon>Gobionellinae</taxon>
        <taxon>Mugilogobius</taxon>
    </lineage>
</organism>
<evidence type="ECO:0000256" key="1">
    <source>
        <dbReference type="SAM" id="Coils"/>
    </source>
</evidence>
<feature type="region of interest" description="Disordered" evidence="2">
    <location>
        <begin position="1"/>
        <end position="59"/>
    </location>
</feature>
<comment type="caution">
    <text evidence="3">The sequence shown here is derived from an EMBL/GenBank/DDBJ whole genome shotgun (WGS) entry which is preliminary data.</text>
</comment>
<proteinExistence type="predicted"/>
<gene>
    <name evidence="3" type="ORF">WMY93_007702</name>
</gene>
<keyword evidence="4" id="KW-1185">Reference proteome</keyword>
<evidence type="ECO:0000256" key="2">
    <source>
        <dbReference type="SAM" id="MobiDB-lite"/>
    </source>
</evidence>